<dbReference type="Pfam" id="PF05532">
    <property type="entry name" value="CsbD"/>
    <property type="match status" value="1"/>
</dbReference>
<name>A0A975M579_9MICC</name>
<dbReference type="Gene3D" id="1.10.1470.10">
    <property type="entry name" value="YjbJ"/>
    <property type="match status" value="1"/>
</dbReference>
<evidence type="ECO:0000313" key="4">
    <source>
        <dbReference type="EMBL" id="QWC10180.1"/>
    </source>
</evidence>
<evidence type="ECO:0000256" key="1">
    <source>
        <dbReference type="ARBA" id="ARBA00009129"/>
    </source>
</evidence>
<comment type="similarity">
    <text evidence="1">Belongs to the UPF0337 (CsbD) family.</text>
</comment>
<dbReference type="Proteomes" id="UP000676885">
    <property type="component" value="Chromosome"/>
</dbReference>
<sequence>MGADDKVQNSAEKLGGKVKEGLGKATGNESMEAEGHSDQAKGSAKQAGENIKDAFKGK</sequence>
<protein>
    <submittedName>
        <fullName evidence="4">CsbD family protein</fullName>
    </submittedName>
</protein>
<accession>A0A975M579</accession>
<reference evidence="4 5" key="1">
    <citation type="submission" date="2021-05" db="EMBL/GenBank/DDBJ databases">
        <title>Novel species in genus Arthrobacter.</title>
        <authorList>
            <person name="Zhang G."/>
        </authorList>
    </citation>
    <scope>NUCLEOTIDE SEQUENCE [LARGE SCALE GENOMIC DNA]</scope>
    <source>
        <strain evidence="5">zg-ZUI227</strain>
    </source>
</reference>
<dbReference type="AlphaFoldDB" id="A0A975M579"/>
<evidence type="ECO:0000256" key="2">
    <source>
        <dbReference type="SAM" id="MobiDB-lite"/>
    </source>
</evidence>
<keyword evidence="5" id="KW-1185">Reference proteome</keyword>
<organism evidence="4 5">
    <name type="scientific">Arthrobacter jiangjiafuii</name>
    <dbReference type="NCBI Taxonomy" id="2817475"/>
    <lineage>
        <taxon>Bacteria</taxon>
        <taxon>Bacillati</taxon>
        <taxon>Actinomycetota</taxon>
        <taxon>Actinomycetes</taxon>
        <taxon>Micrococcales</taxon>
        <taxon>Micrococcaceae</taxon>
        <taxon>Arthrobacter</taxon>
    </lineage>
</organism>
<dbReference type="EMBL" id="CP076022">
    <property type="protein sequence ID" value="QWC10180.1"/>
    <property type="molecule type" value="Genomic_DNA"/>
</dbReference>
<feature type="region of interest" description="Disordered" evidence="2">
    <location>
        <begin position="1"/>
        <end position="58"/>
    </location>
</feature>
<dbReference type="InterPro" id="IPR008462">
    <property type="entry name" value="CsbD"/>
</dbReference>
<dbReference type="SUPFAM" id="SSF69047">
    <property type="entry name" value="Hypothetical protein YjbJ"/>
    <property type="match status" value="1"/>
</dbReference>
<evidence type="ECO:0000259" key="3">
    <source>
        <dbReference type="Pfam" id="PF05532"/>
    </source>
</evidence>
<dbReference type="RefSeq" id="WP_210227001.1">
    <property type="nucleotide sequence ID" value="NZ_CP076022.1"/>
</dbReference>
<dbReference type="InterPro" id="IPR036629">
    <property type="entry name" value="YjbJ_sf"/>
</dbReference>
<gene>
    <name evidence="4" type="ORF">KKR91_00510</name>
</gene>
<proteinExistence type="inferred from homology"/>
<dbReference type="KEGG" id="ajg:KKR91_00510"/>
<feature type="domain" description="CsbD-like" evidence="3">
    <location>
        <begin position="5"/>
        <end position="56"/>
    </location>
</feature>
<evidence type="ECO:0000313" key="5">
    <source>
        <dbReference type="Proteomes" id="UP000676885"/>
    </source>
</evidence>